<keyword evidence="9" id="KW-0808">Transferase</keyword>
<feature type="domain" description="ZZ-type" evidence="11">
    <location>
        <begin position="119"/>
        <end position="169"/>
    </location>
</feature>
<dbReference type="PANTHER" id="PTHR20930">
    <property type="entry name" value="OVARIAN CARCINOMA ANTIGEN CA125-RELATED"/>
    <property type="match status" value="1"/>
</dbReference>
<dbReference type="AlphaFoldDB" id="A0A7J6MQ06"/>
<dbReference type="EC" id="2.3.1.225" evidence="9"/>
<keyword evidence="2 9" id="KW-0812">Transmembrane</keyword>
<feature type="region of interest" description="Disordered" evidence="10">
    <location>
        <begin position="91"/>
        <end position="111"/>
    </location>
</feature>
<evidence type="ECO:0000256" key="3">
    <source>
        <dbReference type="ARBA" id="ARBA00022723"/>
    </source>
</evidence>
<protein>
    <recommendedName>
        <fullName evidence="9">Palmitoyltransferase</fullName>
        <ecNumber evidence="9">2.3.1.225</ecNumber>
    </recommendedName>
</protein>
<dbReference type="GO" id="GO:0019706">
    <property type="term" value="F:protein-cysteine S-palmitoyltransferase activity"/>
    <property type="evidence" value="ECO:0007669"/>
    <property type="project" value="UniProtKB-EC"/>
</dbReference>
<feature type="domain" description="ZZ-type" evidence="11">
    <location>
        <begin position="311"/>
        <end position="366"/>
    </location>
</feature>
<feature type="transmembrane region" description="Helical" evidence="9">
    <location>
        <begin position="642"/>
        <end position="663"/>
    </location>
</feature>
<evidence type="ECO:0000256" key="2">
    <source>
        <dbReference type="ARBA" id="ARBA00022692"/>
    </source>
</evidence>
<feature type="transmembrane region" description="Helical" evidence="9">
    <location>
        <begin position="509"/>
        <end position="531"/>
    </location>
</feature>
<dbReference type="OrthoDB" id="21204at2759"/>
<sequence>MYADLFFILKLRYAGESLRSRCPFSSITTIADIYSLIEEAWPALKTAKYTVRVHEGRDLATYDKNAATSALVNSDCGVMVAGSPREVRMDIQGGPDVTPIKNRSSSPPKPMDGHEVAVLHLNTCHHCGMGPIIGRCYKCSTCSDFTFCSRCYGRHDPSHTLTVVSTALDGMWDSREVVAVCKDFLNLVRNMGEPWPGDLVKIKDLQLPDQNVPLMIGETFPKADPPSREVQPGLCKDGCSFISYRIFCHCCSSAVSRARQLRCDGRADINLCDSCYLTHRTVALKLANKCSRIVTPSLWNDGNDEAVELVHYGSTCDECGVSPIVGRRYKCNYCAEYELCNRCFKEPANKQHRLEHLFTLIVRPAKLWTVHTKDQTGTLFSEMPCEMCGIHPPGGARYTIKCDCKAQMCYDCYKDDLQGQAVLLRGEFFDYPNPVSMQASMDRERQRLILKNSFASNLPIGLMMDSTKGKSNKEGAPKGRCPLAYTVLALITIHPRRSIKQASSVRMEWAYGLLASITAFTLTFLVYNVYFVMDHRQQVLGGTAGVWGLREWMLAMAFDVPWLLCLICYLRVLMTKPGKVPRRWTEYVTKNSIRVSVTEQSTFQPRASSICGACMRHRPERAHHCTVCACIGFRNHKFYVLFLFYGALASTVFLLLIVPHLSIRMMSSGPQASFLPLSSAACRTIEASIAMVAFLALPYFYFNLPLQCSQLCRNVTAHEAEYVATNPYDLGTRVANAAAVFGTSFGPMFLYWLLPVDPCRPESDGLFYPVASSPGMSTACSVEDGGGMEHSIQALLGRARGDTKHIDRCFGGFMTASRLLDPDMKHLITSGKRNSLAAIEFHEDAADETTRLAPPSRSSSYCSTSCIL</sequence>
<dbReference type="Proteomes" id="UP000591131">
    <property type="component" value="Unassembled WGS sequence"/>
</dbReference>
<keyword evidence="13" id="KW-1185">Reference proteome</keyword>
<evidence type="ECO:0000256" key="1">
    <source>
        <dbReference type="ARBA" id="ARBA00004141"/>
    </source>
</evidence>
<dbReference type="GO" id="GO:0016020">
    <property type="term" value="C:membrane"/>
    <property type="evidence" value="ECO:0007669"/>
    <property type="project" value="UniProtKB-SubCell"/>
</dbReference>
<feature type="transmembrane region" description="Helical" evidence="9">
    <location>
        <begin position="552"/>
        <end position="574"/>
    </location>
</feature>
<dbReference type="PROSITE" id="PS50135">
    <property type="entry name" value="ZF_ZZ_2"/>
    <property type="match status" value="2"/>
</dbReference>
<dbReference type="Pfam" id="PF01529">
    <property type="entry name" value="DHHC"/>
    <property type="match status" value="1"/>
</dbReference>
<keyword evidence="9" id="KW-0012">Acyltransferase</keyword>
<organism evidence="12 13">
    <name type="scientific">Perkinsus chesapeaki</name>
    <name type="common">Clam parasite</name>
    <name type="synonym">Perkinsus andrewsi</name>
    <dbReference type="NCBI Taxonomy" id="330153"/>
    <lineage>
        <taxon>Eukaryota</taxon>
        <taxon>Sar</taxon>
        <taxon>Alveolata</taxon>
        <taxon>Perkinsozoa</taxon>
        <taxon>Perkinsea</taxon>
        <taxon>Perkinsida</taxon>
        <taxon>Perkinsidae</taxon>
        <taxon>Perkinsus</taxon>
    </lineage>
</organism>
<comment type="caution">
    <text evidence="12">The sequence shown here is derived from an EMBL/GenBank/DDBJ whole genome shotgun (WGS) entry which is preliminary data.</text>
</comment>
<evidence type="ECO:0000256" key="6">
    <source>
        <dbReference type="ARBA" id="ARBA00022989"/>
    </source>
</evidence>
<gene>
    <name evidence="12" type="ORF">FOL47_010741</name>
</gene>
<comment type="subcellular location">
    <subcellularLocation>
        <location evidence="1">Membrane</location>
        <topology evidence="1">Multi-pass membrane protein</topology>
    </subcellularLocation>
</comment>
<keyword evidence="6 9" id="KW-1133">Transmembrane helix</keyword>
<evidence type="ECO:0000313" key="12">
    <source>
        <dbReference type="EMBL" id="KAF4673300.1"/>
    </source>
</evidence>
<evidence type="ECO:0000256" key="8">
    <source>
        <dbReference type="PROSITE-ProRule" id="PRU00228"/>
    </source>
</evidence>
<comment type="catalytic activity">
    <reaction evidence="9">
        <text>L-cysteinyl-[protein] + hexadecanoyl-CoA = S-hexadecanoyl-L-cysteinyl-[protein] + CoA</text>
        <dbReference type="Rhea" id="RHEA:36683"/>
        <dbReference type="Rhea" id="RHEA-COMP:10131"/>
        <dbReference type="Rhea" id="RHEA-COMP:11032"/>
        <dbReference type="ChEBI" id="CHEBI:29950"/>
        <dbReference type="ChEBI" id="CHEBI:57287"/>
        <dbReference type="ChEBI" id="CHEBI:57379"/>
        <dbReference type="ChEBI" id="CHEBI:74151"/>
        <dbReference type="EC" id="2.3.1.225"/>
    </reaction>
</comment>
<dbReference type="PROSITE" id="PS50216">
    <property type="entry name" value="DHHC"/>
    <property type="match status" value="1"/>
</dbReference>
<dbReference type="PANTHER" id="PTHR20930:SF0">
    <property type="entry name" value="PROTEIN ILRUN"/>
    <property type="match status" value="1"/>
</dbReference>
<dbReference type="Gene3D" id="3.30.60.90">
    <property type="match status" value="2"/>
</dbReference>
<comment type="similarity">
    <text evidence="9">Belongs to the DHHC palmitoyltransferase family.</text>
</comment>
<evidence type="ECO:0000256" key="5">
    <source>
        <dbReference type="ARBA" id="ARBA00022833"/>
    </source>
</evidence>
<dbReference type="SUPFAM" id="SSF57850">
    <property type="entry name" value="RING/U-box"/>
    <property type="match status" value="2"/>
</dbReference>
<dbReference type="InterPro" id="IPR001594">
    <property type="entry name" value="Palmitoyltrfase_DHHC"/>
</dbReference>
<dbReference type="InterPro" id="IPR000433">
    <property type="entry name" value="Znf_ZZ"/>
</dbReference>
<dbReference type="EMBL" id="JAAPAO010000086">
    <property type="protein sequence ID" value="KAF4673300.1"/>
    <property type="molecule type" value="Genomic_DNA"/>
</dbReference>
<dbReference type="InterPro" id="IPR043145">
    <property type="entry name" value="Znf_ZZ_sf"/>
</dbReference>
<evidence type="ECO:0000256" key="9">
    <source>
        <dbReference type="RuleBase" id="RU079119"/>
    </source>
</evidence>
<feature type="transmembrane region" description="Helical" evidence="9">
    <location>
        <begin position="684"/>
        <end position="702"/>
    </location>
</feature>
<evidence type="ECO:0000256" key="7">
    <source>
        <dbReference type="ARBA" id="ARBA00023136"/>
    </source>
</evidence>
<evidence type="ECO:0000256" key="4">
    <source>
        <dbReference type="ARBA" id="ARBA00022771"/>
    </source>
</evidence>
<evidence type="ECO:0000259" key="11">
    <source>
        <dbReference type="PROSITE" id="PS50135"/>
    </source>
</evidence>
<name>A0A7J6MQ06_PERCH</name>
<dbReference type="SMART" id="SM00291">
    <property type="entry name" value="ZnF_ZZ"/>
    <property type="match status" value="2"/>
</dbReference>
<evidence type="ECO:0000256" key="10">
    <source>
        <dbReference type="SAM" id="MobiDB-lite"/>
    </source>
</evidence>
<comment type="domain">
    <text evidence="9">The DHHC domain is required for palmitoyltransferase activity.</text>
</comment>
<proteinExistence type="inferred from homology"/>
<dbReference type="Pfam" id="PF00569">
    <property type="entry name" value="ZZ"/>
    <property type="match status" value="2"/>
</dbReference>
<keyword evidence="5" id="KW-0862">Zinc</keyword>
<dbReference type="PROSITE" id="PS01357">
    <property type="entry name" value="ZF_ZZ_1"/>
    <property type="match status" value="2"/>
</dbReference>
<dbReference type="CDD" id="cd02249">
    <property type="entry name" value="ZZ"/>
    <property type="match status" value="2"/>
</dbReference>
<keyword evidence="4 8" id="KW-0863">Zinc-finger</keyword>
<reference evidence="12 13" key="1">
    <citation type="submission" date="2020-04" db="EMBL/GenBank/DDBJ databases">
        <title>Perkinsus chesapeaki whole genome sequence.</title>
        <authorList>
            <person name="Bogema D.R."/>
        </authorList>
    </citation>
    <scope>NUCLEOTIDE SEQUENCE [LARGE SCALE GENOMIC DNA]</scope>
    <source>
        <strain evidence="12">ATCC PRA-425</strain>
    </source>
</reference>
<keyword evidence="7 9" id="KW-0472">Membrane</keyword>
<keyword evidence="3" id="KW-0479">Metal-binding</keyword>
<dbReference type="GO" id="GO:0008270">
    <property type="term" value="F:zinc ion binding"/>
    <property type="evidence" value="ECO:0007669"/>
    <property type="project" value="UniProtKB-KW"/>
</dbReference>
<accession>A0A7J6MQ06</accession>
<evidence type="ECO:0000313" key="13">
    <source>
        <dbReference type="Proteomes" id="UP000591131"/>
    </source>
</evidence>